<dbReference type="Proteomes" id="UP000477070">
    <property type="component" value="Unassembled WGS sequence"/>
</dbReference>
<feature type="transmembrane region" description="Helical" evidence="1">
    <location>
        <begin position="9"/>
        <end position="30"/>
    </location>
</feature>
<keyword evidence="1" id="KW-1133">Transmembrane helix</keyword>
<proteinExistence type="predicted"/>
<keyword evidence="1" id="KW-0472">Membrane</keyword>
<dbReference type="RefSeq" id="WP_118949267.1">
    <property type="nucleotide sequence ID" value="NZ_QBIU01000001.1"/>
</dbReference>
<comment type="caution">
    <text evidence="2">The sequence shown here is derived from an EMBL/GenBank/DDBJ whole genome shotgun (WGS) entry which is preliminary data.</text>
</comment>
<accession>A0A6B0HP90</accession>
<evidence type="ECO:0000256" key="1">
    <source>
        <dbReference type="SAM" id="Phobius"/>
    </source>
</evidence>
<gene>
    <name evidence="2" type="ORF">DCO61_07330</name>
</gene>
<protein>
    <submittedName>
        <fullName evidence="2">Uncharacterized protein</fullName>
    </submittedName>
</protein>
<evidence type="ECO:0000313" key="2">
    <source>
        <dbReference type="EMBL" id="MWV69814.1"/>
    </source>
</evidence>
<organism evidence="2 3">
    <name type="scientific">Helicobacter saguini</name>
    <dbReference type="NCBI Taxonomy" id="1548018"/>
    <lineage>
        <taxon>Bacteria</taxon>
        <taxon>Pseudomonadati</taxon>
        <taxon>Campylobacterota</taxon>
        <taxon>Epsilonproteobacteria</taxon>
        <taxon>Campylobacterales</taxon>
        <taxon>Helicobacteraceae</taxon>
        <taxon>Helicobacter</taxon>
    </lineage>
</organism>
<evidence type="ECO:0000313" key="3">
    <source>
        <dbReference type="Proteomes" id="UP000477070"/>
    </source>
</evidence>
<name>A0A6B0HP90_9HELI</name>
<dbReference type="EMBL" id="QBIU01000001">
    <property type="protein sequence ID" value="MWV69814.1"/>
    <property type="molecule type" value="Genomic_DNA"/>
</dbReference>
<dbReference type="AlphaFoldDB" id="A0A6B0HP90"/>
<reference evidence="2 3" key="1">
    <citation type="submission" date="2019-12" db="EMBL/GenBank/DDBJ databases">
        <title>Multi-Generational Helicobacter saguini Isolates.</title>
        <authorList>
            <person name="Mannion A."/>
            <person name="Shen Z."/>
            <person name="Fox J.G."/>
        </authorList>
    </citation>
    <scope>NUCLEOTIDE SEQUENCE [LARGE SCALE GENOMIC DNA]</scope>
    <source>
        <strain evidence="3">16-048 (F4)</strain>
    </source>
</reference>
<keyword evidence="1" id="KW-0812">Transmembrane</keyword>
<sequence>MKLSYKKFVILGILVPCVNLLLLILLLYIYDPLQVFHKPFFRETTFLSDMRVQNRGIIKNYDFNSVILGTSMLENTLPKDANEILAYNTYGGGGVNHNFIPKKLGNIESNLKRDSKNHHKDSNKTQNLDSNNSQKNLWVNLSMSGSSFNERAVVLKYLLKEKVINNVIYSLDWFGFSDENVIDSFDFLYIDDSIKNIRIYFNPHFITCALSWNLDFKCVGKKYDIYADSMNFWMNDYKKYFGSIKNYLQNPENIKELKKPKEKINIIESKKIGKKLVDKYVLNIMKNNPQTQFYLLIPTTSRLYYKLKGDVFLKSWQQNIRYVVSECENLQNVRIYGFDDLDYADNIANYKDSRHYNVNMNLMQLKAIANQTHILDSKNIESYLQTMQEKIKNYDISPLITEVNLLKQ</sequence>